<proteinExistence type="predicted"/>
<organism evidence="1 2">
    <name type="scientific">Ancylostoma ceylanicum</name>
    <dbReference type="NCBI Taxonomy" id="53326"/>
    <lineage>
        <taxon>Eukaryota</taxon>
        <taxon>Metazoa</taxon>
        <taxon>Ecdysozoa</taxon>
        <taxon>Nematoda</taxon>
        <taxon>Chromadorea</taxon>
        <taxon>Rhabditida</taxon>
        <taxon>Rhabditina</taxon>
        <taxon>Rhabditomorpha</taxon>
        <taxon>Strongyloidea</taxon>
        <taxon>Ancylostomatidae</taxon>
        <taxon>Ancylostomatinae</taxon>
        <taxon>Ancylostoma</taxon>
    </lineage>
</organism>
<dbReference type="Proteomes" id="UP000024635">
    <property type="component" value="Unassembled WGS sequence"/>
</dbReference>
<reference evidence="2" key="1">
    <citation type="journal article" date="2015" name="Nat. Genet.">
        <title>The genome and transcriptome of the zoonotic hookworm Ancylostoma ceylanicum identify infection-specific gene families.</title>
        <authorList>
            <person name="Schwarz E.M."/>
            <person name="Hu Y."/>
            <person name="Antoshechkin I."/>
            <person name="Miller M.M."/>
            <person name="Sternberg P.W."/>
            <person name="Aroian R.V."/>
        </authorList>
    </citation>
    <scope>NUCLEOTIDE SEQUENCE</scope>
    <source>
        <strain evidence="2">HY135</strain>
    </source>
</reference>
<dbReference type="EMBL" id="JARK01001695">
    <property type="protein sequence ID" value="EYB82472.1"/>
    <property type="molecule type" value="Genomic_DNA"/>
</dbReference>
<accession>A0A016RWK8</accession>
<keyword evidence="2" id="KW-1185">Reference proteome</keyword>
<evidence type="ECO:0000313" key="1">
    <source>
        <dbReference type="EMBL" id="EYB82472.1"/>
    </source>
</evidence>
<sequence length="79" mass="9313">MKPITVFVQSFSKDGRLRDCSITAKPERRMRREHAPSERVEEVAPRFYSRNAMKPHAQSVYLFEKDCMTRTRPLSLQGR</sequence>
<comment type="caution">
    <text evidence="1">The sequence shown here is derived from an EMBL/GenBank/DDBJ whole genome shotgun (WGS) entry which is preliminary data.</text>
</comment>
<name>A0A016RWK8_9BILA</name>
<protein>
    <submittedName>
        <fullName evidence="1">Uncharacterized protein</fullName>
    </submittedName>
</protein>
<gene>
    <name evidence="1" type="primary">Acey_s0359.g3425</name>
    <name evidence="1" type="ORF">Y032_0359g3425</name>
</gene>
<dbReference type="AlphaFoldDB" id="A0A016RWK8"/>
<evidence type="ECO:0000313" key="2">
    <source>
        <dbReference type="Proteomes" id="UP000024635"/>
    </source>
</evidence>